<feature type="compositionally biased region" description="Polar residues" evidence="1">
    <location>
        <begin position="317"/>
        <end position="333"/>
    </location>
</feature>
<dbReference type="Gene3D" id="3.40.50.720">
    <property type="entry name" value="NAD(P)-binding Rossmann-like Domain"/>
    <property type="match status" value="1"/>
</dbReference>
<dbReference type="Gene3D" id="3.40.50.10860">
    <property type="entry name" value="Leucine Dehydrogenase, chain A, domain 1"/>
    <property type="match status" value="1"/>
</dbReference>
<feature type="region of interest" description="Disordered" evidence="1">
    <location>
        <begin position="314"/>
        <end position="333"/>
    </location>
</feature>
<dbReference type="RefSeq" id="WP_238463387.1">
    <property type="nucleotide sequence ID" value="NZ_JAKLJA010000005.1"/>
</dbReference>
<sequence>MSYAPATKPTFYFIGVSTAQSSIMRVFPAWARHLGLGDVEMKGIDFAPHASAEAYREAVEFIRRDPLSLGALVTTHKIDLYAACQDLFDEIDTHARFMGETSCLSKRDGKFVCHAKDPITSGFALDGFLPPEHFARTGAEVFSMGAGGSTIALTWHLMQQSRGANRPSRVIVSNRSGARLAEIERIHRELDLGVPCEYVIAPRPEDNDAVLARLQPGALVINATGLGKDAPGSPLTSAARFPERAIVWDLNYRGDLVFLDQARAQQDARHLQVEDGWTYFIYGWTRVMAEVFHIDIPTHGPAFDEICRIAAAAGKPQSAQPTHPGTQLKQPVA</sequence>
<dbReference type="AlphaFoldDB" id="A0A9X1RQR0"/>
<organism evidence="2 3">
    <name type="scientific">Paraburkholderia tagetis</name>
    <dbReference type="NCBI Taxonomy" id="2913261"/>
    <lineage>
        <taxon>Bacteria</taxon>
        <taxon>Pseudomonadati</taxon>
        <taxon>Pseudomonadota</taxon>
        <taxon>Betaproteobacteria</taxon>
        <taxon>Burkholderiales</taxon>
        <taxon>Burkholderiaceae</taxon>
        <taxon>Paraburkholderia</taxon>
    </lineage>
</organism>
<keyword evidence="3" id="KW-1185">Reference proteome</keyword>
<dbReference type="Proteomes" id="UP001139308">
    <property type="component" value="Unassembled WGS sequence"/>
</dbReference>
<dbReference type="EMBL" id="JAKLJA010000005">
    <property type="protein sequence ID" value="MCG5073608.1"/>
    <property type="molecule type" value="Genomic_DNA"/>
</dbReference>
<proteinExistence type="predicted"/>
<dbReference type="InterPro" id="IPR036291">
    <property type="entry name" value="NAD(P)-bd_dom_sf"/>
</dbReference>
<gene>
    <name evidence="2" type="ORF">L5014_09590</name>
</gene>
<dbReference type="SUPFAM" id="SSF51735">
    <property type="entry name" value="NAD(P)-binding Rossmann-fold domains"/>
    <property type="match status" value="1"/>
</dbReference>
<evidence type="ECO:0000313" key="2">
    <source>
        <dbReference type="EMBL" id="MCG5073608.1"/>
    </source>
</evidence>
<accession>A0A9X1RQR0</accession>
<comment type="caution">
    <text evidence="2">The sequence shown here is derived from an EMBL/GenBank/DDBJ whole genome shotgun (WGS) entry which is preliminary data.</text>
</comment>
<name>A0A9X1RQR0_9BURK</name>
<reference evidence="2" key="1">
    <citation type="submission" date="2022-01" db="EMBL/GenBank/DDBJ databases">
        <title>Genome sequence and assembly of Parabukholderia sp. RG36.</title>
        <authorList>
            <person name="Chhetri G."/>
        </authorList>
    </citation>
    <scope>NUCLEOTIDE SEQUENCE</scope>
    <source>
        <strain evidence="2">RG36</strain>
    </source>
</reference>
<evidence type="ECO:0000256" key="1">
    <source>
        <dbReference type="SAM" id="MobiDB-lite"/>
    </source>
</evidence>
<protein>
    <submittedName>
        <fullName evidence="2">Shikimate dehydrogenase</fullName>
    </submittedName>
</protein>
<evidence type="ECO:0000313" key="3">
    <source>
        <dbReference type="Proteomes" id="UP001139308"/>
    </source>
</evidence>